<dbReference type="Gene3D" id="3.40.50.300">
    <property type="entry name" value="P-loop containing nucleotide triphosphate hydrolases"/>
    <property type="match status" value="1"/>
</dbReference>
<dbReference type="SMART" id="SM00382">
    <property type="entry name" value="AAA"/>
    <property type="match status" value="1"/>
</dbReference>
<dbReference type="GO" id="GO:0055085">
    <property type="term" value="P:transmembrane transport"/>
    <property type="evidence" value="ECO:0007669"/>
    <property type="project" value="InterPro"/>
</dbReference>
<evidence type="ECO:0000256" key="2">
    <source>
        <dbReference type="ARBA" id="ARBA00022448"/>
    </source>
</evidence>
<dbReference type="GO" id="GO:0005524">
    <property type="term" value="F:ATP binding"/>
    <property type="evidence" value="ECO:0007669"/>
    <property type="project" value="UniProtKB-KW"/>
</dbReference>
<dbReference type="InterPro" id="IPR015856">
    <property type="entry name" value="ABC_transpr_CbiO/EcfA_su"/>
</dbReference>
<dbReference type="CDD" id="cd03225">
    <property type="entry name" value="ABC_cobalt_CbiO_domain1"/>
    <property type="match status" value="1"/>
</dbReference>
<dbReference type="GO" id="GO:0016020">
    <property type="term" value="C:membrane"/>
    <property type="evidence" value="ECO:0007669"/>
    <property type="project" value="InterPro"/>
</dbReference>
<evidence type="ECO:0000313" key="6">
    <source>
        <dbReference type="EMBL" id="ATB70645.1"/>
    </source>
</evidence>
<dbReference type="Pfam" id="PF00005">
    <property type="entry name" value="ABC_tran"/>
    <property type="match status" value="1"/>
</dbReference>
<dbReference type="InterPro" id="IPR027417">
    <property type="entry name" value="P-loop_NTPase"/>
</dbReference>
<dbReference type="KEGG" id="sulj:SJPD1_2551"/>
<keyword evidence="2" id="KW-0813">Transport</keyword>
<dbReference type="InterPro" id="IPR008995">
    <property type="entry name" value="Mo/tungstate-bd_C_term_dom"/>
</dbReference>
<keyword evidence="4 6" id="KW-0067">ATP-binding</keyword>
<evidence type="ECO:0000313" key="7">
    <source>
        <dbReference type="Proteomes" id="UP000217349"/>
    </source>
</evidence>
<evidence type="ECO:0000256" key="1">
    <source>
        <dbReference type="ARBA" id="ARBA00005417"/>
    </source>
</evidence>
<protein>
    <submittedName>
        <fullName evidence="6">ABC-type tungstate transport system, ATP-binding protein</fullName>
    </submittedName>
</protein>
<reference evidence="7" key="1">
    <citation type="submission" date="2017-09" db="EMBL/GenBank/DDBJ databases">
        <title>The complete genome of Sulfurospirillum sp. JPD-1.</title>
        <authorList>
            <person name="Goris T."/>
        </authorList>
    </citation>
    <scope>NUCLEOTIDE SEQUENCE [LARGE SCALE GENOMIC DNA]</scope>
    <source>
        <strain evidence="7">JPD-1</strain>
    </source>
</reference>
<gene>
    <name evidence="6" type="ORF">SJPD1_2551</name>
</gene>
<dbReference type="PANTHER" id="PTHR43335">
    <property type="entry name" value="ABC TRANSPORTER, ATP-BINDING PROTEIN"/>
    <property type="match status" value="1"/>
</dbReference>
<dbReference type="EMBL" id="CP023275">
    <property type="protein sequence ID" value="ATB70645.1"/>
    <property type="molecule type" value="Genomic_DNA"/>
</dbReference>
<evidence type="ECO:0000256" key="4">
    <source>
        <dbReference type="ARBA" id="ARBA00022840"/>
    </source>
</evidence>
<comment type="similarity">
    <text evidence="1">Belongs to the ABC transporter superfamily.</text>
</comment>
<proteinExistence type="inferred from homology"/>
<accession>A0A290HGX0</accession>
<dbReference type="InterPro" id="IPR003593">
    <property type="entry name" value="AAA+_ATPase"/>
</dbReference>
<name>A0A290HGX0_9BACT</name>
<organism evidence="6 7">
    <name type="scientific">Sulfurospirillum diekertiae</name>
    <dbReference type="NCBI Taxonomy" id="1854492"/>
    <lineage>
        <taxon>Bacteria</taxon>
        <taxon>Pseudomonadati</taxon>
        <taxon>Campylobacterota</taxon>
        <taxon>Epsilonproteobacteria</taxon>
        <taxon>Campylobacterales</taxon>
        <taxon>Sulfurospirillaceae</taxon>
        <taxon>Sulfurospirillum</taxon>
    </lineage>
</organism>
<evidence type="ECO:0000256" key="3">
    <source>
        <dbReference type="ARBA" id="ARBA00022741"/>
    </source>
</evidence>
<dbReference type="OrthoDB" id="9809450at2"/>
<dbReference type="InterPro" id="IPR003439">
    <property type="entry name" value="ABC_transporter-like_ATP-bd"/>
</dbReference>
<dbReference type="AlphaFoldDB" id="A0A290HGX0"/>
<dbReference type="SUPFAM" id="SSF52540">
    <property type="entry name" value="P-loop containing nucleoside triphosphate hydrolases"/>
    <property type="match status" value="1"/>
</dbReference>
<feature type="domain" description="ABC transporter" evidence="5">
    <location>
        <begin position="6"/>
        <end position="237"/>
    </location>
</feature>
<keyword evidence="3" id="KW-0547">Nucleotide-binding</keyword>
<evidence type="ECO:0000259" key="5">
    <source>
        <dbReference type="PROSITE" id="PS50893"/>
    </source>
</evidence>
<dbReference type="SUPFAM" id="SSF50331">
    <property type="entry name" value="MOP-like"/>
    <property type="match status" value="1"/>
</dbReference>
<dbReference type="GO" id="GO:0016887">
    <property type="term" value="F:ATP hydrolysis activity"/>
    <property type="evidence" value="ECO:0007669"/>
    <property type="project" value="InterPro"/>
</dbReference>
<dbReference type="Proteomes" id="UP000217349">
    <property type="component" value="Chromosome"/>
</dbReference>
<dbReference type="RefSeq" id="WP_096047468.1">
    <property type="nucleotide sequence ID" value="NZ_CP023275.1"/>
</dbReference>
<sequence length="345" mass="38917">MNTVMYELKNLRTLYGEKPVLDIQTLQVYEGEILGLVGSNGSGKSTLLRHLAFLEAAQSGTLCYRGFDASSIPLSLKREIGILLPEPYLLKRSVRENLLFGLKIRGTLEDAPERMNEALELVGLLPKKFLHRAWHELSSGETQRVALASRLVLHPKMLLLDEPTNSLDYSGVPQFTDAILHANQVWGTTIVIASHDLLWLNEIATRKVGLHFGRLMDFSTTNLIVGKWRESGDERFFDFDGSQSMSLPKSYRIGEKRGVAINPRDISVSIEPFTCKDDTVYLTGIIRDVLHVTKTNEISLKIVIGNHLLECVESFEYFKRYHFYPSQNVYVSFAKSAINVPSKEA</sequence>
<dbReference type="PROSITE" id="PS50893">
    <property type="entry name" value="ABC_TRANSPORTER_2"/>
    <property type="match status" value="1"/>
</dbReference>